<evidence type="ECO:0000313" key="10">
    <source>
        <dbReference type="EMBL" id="KAJ5316127.1"/>
    </source>
</evidence>
<gene>
    <name evidence="10" type="ORF">N7476_006434</name>
</gene>
<keyword evidence="3 8" id="KW-0349">Heme</keyword>
<dbReference type="InterPro" id="IPR017972">
    <property type="entry name" value="Cyt_P450_CS"/>
</dbReference>
<dbReference type="PRINTS" id="PR00385">
    <property type="entry name" value="P450"/>
</dbReference>
<evidence type="ECO:0000256" key="2">
    <source>
        <dbReference type="ARBA" id="ARBA00010617"/>
    </source>
</evidence>
<dbReference type="InterPro" id="IPR001128">
    <property type="entry name" value="Cyt_P450"/>
</dbReference>
<keyword evidence="6 8" id="KW-0408">Iron</keyword>
<dbReference type="PANTHER" id="PTHR24305">
    <property type="entry name" value="CYTOCHROME P450"/>
    <property type="match status" value="1"/>
</dbReference>
<protein>
    <submittedName>
        <fullName evidence="10">Uncharacterized protein</fullName>
    </submittedName>
</protein>
<feature type="binding site" description="axial binding residue" evidence="8">
    <location>
        <position position="369"/>
    </location>
    <ligand>
        <name>heme</name>
        <dbReference type="ChEBI" id="CHEBI:30413"/>
    </ligand>
    <ligandPart>
        <name>Fe</name>
        <dbReference type="ChEBI" id="CHEBI:18248"/>
    </ligandPart>
</feature>
<reference evidence="10" key="1">
    <citation type="submission" date="2022-12" db="EMBL/GenBank/DDBJ databases">
        <authorList>
            <person name="Petersen C."/>
        </authorList>
    </citation>
    <scope>NUCLEOTIDE SEQUENCE</scope>
    <source>
        <strain evidence="10">IBT 21472</strain>
    </source>
</reference>
<keyword evidence="4 8" id="KW-0479">Metal-binding</keyword>
<sequence length="429" mass="47648">MNGSTVFTFDMSRKSNVIKSDWYQTVRDSAGGFESTFTAREKNRHAIKRRLLSHAFSEKALKNYEPRICNLIDSWIECLGAEAEKDDGCVDLGEWCNYLIFDILGDLGYGQSFELTAKKENRSIVGLVPKATAGWTSLGYHPFTKILRWIIFKTRLGSILGGQSFHDNARFRDFCLQKLEARRQAWTQDTSNEKRSTDMFEYLLNGRDPETGQSYTIGDLACESVLLMVAGSQSTSGALSATFFYLAHHPSALSKSRHEIHNTFPHPSTIHYTHGNPLVTLPYLRACIDESLRLSPPTPGHLPREIVGEGLVIDGCTFPPGTNVGVSPYAIHRTGVFRDPFAFVPERWLDGEHTLGTAFHPFSAGATGCPGRQLAIMELSLTVARLLWKFDLSVVGGTGTGIGDVEYRMRDFFVGEGVGPKLQLVLCPP</sequence>
<dbReference type="PANTHER" id="PTHR24305:SF237">
    <property type="entry name" value="CYTOCHROME P450 MONOOXYGENASE ATNE-RELATED"/>
    <property type="match status" value="1"/>
</dbReference>
<dbReference type="AlphaFoldDB" id="A0A9W9U4D0"/>
<evidence type="ECO:0000256" key="7">
    <source>
        <dbReference type="ARBA" id="ARBA00023033"/>
    </source>
</evidence>
<keyword evidence="7 9" id="KW-0503">Monooxygenase</keyword>
<dbReference type="InterPro" id="IPR050121">
    <property type="entry name" value="Cytochrome_P450_monoxygenase"/>
</dbReference>
<accession>A0A9W9U4D0</accession>
<dbReference type="Gene3D" id="1.10.630.10">
    <property type="entry name" value="Cytochrome P450"/>
    <property type="match status" value="1"/>
</dbReference>
<dbReference type="CDD" id="cd11061">
    <property type="entry name" value="CYP67-like"/>
    <property type="match status" value="1"/>
</dbReference>
<dbReference type="InterPro" id="IPR036396">
    <property type="entry name" value="Cyt_P450_sf"/>
</dbReference>
<dbReference type="InterPro" id="IPR002401">
    <property type="entry name" value="Cyt_P450_E_grp-I"/>
</dbReference>
<dbReference type="OrthoDB" id="1470350at2759"/>
<comment type="similarity">
    <text evidence="2 9">Belongs to the cytochrome P450 family.</text>
</comment>
<evidence type="ECO:0000313" key="11">
    <source>
        <dbReference type="Proteomes" id="UP001147746"/>
    </source>
</evidence>
<evidence type="ECO:0000256" key="8">
    <source>
        <dbReference type="PIRSR" id="PIRSR602401-1"/>
    </source>
</evidence>
<keyword evidence="11" id="KW-1185">Reference proteome</keyword>
<keyword evidence="5 9" id="KW-0560">Oxidoreductase</keyword>
<dbReference type="PROSITE" id="PS00086">
    <property type="entry name" value="CYTOCHROME_P450"/>
    <property type="match status" value="1"/>
</dbReference>
<comment type="caution">
    <text evidence="10">The sequence shown here is derived from an EMBL/GenBank/DDBJ whole genome shotgun (WGS) entry which is preliminary data.</text>
</comment>
<dbReference type="GO" id="GO:0005506">
    <property type="term" value="F:iron ion binding"/>
    <property type="evidence" value="ECO:0007669"/>
    <property type="project" value="InterPro"/>
</dbReference>
<comment type="cofactor">
    <cofactor evidence="1 8">
        <name>heme</name>
        <dbReference type="ChEBI" id="CHEBI:30413"/>
    </cofactor>
</comment>
<evidence type="ECO:0000256" key="1">
    <source>
        <dbReference type="ARBA" id="ARBA00001971"/>
    </source>
</evidence>
<dbReference type="Pfam" id="PF00067">
    <property type="entry name" value="p450"/>
    <property type="match status" value="1"/>
</dbReference>
<reference evidence="10" key="2">
    <citation type="journal article" date="2023" name="IMA Fungus">
        <title>Comparative genomic study of the Penicillium genus elucidates a diverse pangenome and 15 lateral gene transfer events.</title>
        <authorList>
            <person name="Petersen C."/>
            <person name="Sorensen T."/>
            <person name="Nielsen M.R."/>
            <person name="Sondergaard T.E."/>
            <person name="Sorensen J.L."/>
            <person name="Fitzpatrick D.A."/>
            <person name="Frisvad J.C."/>
            <person name="Nielsen K.L."/>
        </authorList>
    </citation>
    <scope>NUCLEOTIDE SEQUENCE</scope>
    <source>
        <strain evidence="10">IBT 21472</strain>
    </source>
</reference>
<proteinExistence type="inferred from homology"/>
<name>A0A9W9U4D0_9EURO</name>
<organism evidence="10 11">
    <name type="scientific">Penicillium atrosanguineum</name>
    <dbReference type="NCBI Taxonomy" id="1132637"/>
    <lineage>
        <taxon>Eukaryota</taxon>
        <taxon>Fungi</taxon>
        <taxon>Dikarya</taxon>
        <taxon>Ascomycota</taxon>
        <taxon>Pezizomycotina</taxon>
        <taxon>Eurotiomycetes</taxon>
        <taxon>Eurotiomycetidae</taxon>
        <taxon>Eurotiales</taxon>
        <taxon>Aspergillaceae</taxon>
        <taxon>Penicillium</taxon>
    </lineage>
</organism>
<dbReference type="SUPFAM" id="SSF48264">
    <property type="entry name" value="Cytochrome P450"/>
    <property type="match status" value="1"/>
</dbReference>
<dbReference type="GO" id="GO:0043386">
    <property type="term" value="P:mycotoxin biosynthetic process"/>
    <property type="evidence" value="ECO:0007669"/>
    <property type="project" value="UniProtKB-ARBA"/>
</dbReference>
<dbReference type="GO" id="GO:0016705">
    <property type="term" value="F:oxidoreductase activity, acting on paired donors, with incorporation or reduction of molecular oxygen"/>
    <property type="evidence" value="ECO:0007669"/>
    <property type="project" value="InterPro"/>
</dbReference>
<dbReference type="GO" id="GO:0020037">
    <property type="term" value="F:heme binding"/>
    <property type="evidence" value="ECO:0007669"/>
    <property type="project" value="InterPro"/>
</dbReference>
<dbReference type="GO" id="GO:0004497">
    <property type="term" value="F:monooxygenase activity"/>
    <property type="evidence" value="ECO:0007669"/>
    <property type="project" value="UniProtKB-KW"/>
</dbReference>
<evidence type="ECO:0000256" key="3">
    <source>
        <dbReference type="ARBA" id="ARBA00022617"/>
    </source>
</evidence>
<evidence type="ECO:0000256" key="5">
    <source>
        <dbReference type="ARBA" id="ARBA00023002"/>
    </source>
</evidence>
<evidence type="ECO:0000256" key="6">
    <source>
        <dbReference type="ARBA" id="ARBA00023004"/>
    </source>
</evidence>
<evidence type="ECO:0000256" key="4">
    <source>
        <dbReference type="ARBA" id="ARBA00022723"/>
    </source>
</evidence>
<evidence type="ECO:0000256" key="9">
    <source>
        <dbReference type="RuleBase" id="RU000461"/>
    </source>
</evidence>
<dbReference type="PRINTS" id="PR00463">
    <property type="entry name" value="EP450I"/>
</dbReference>
<dbReference type="EMBL" id="JAPZBO010000005">
    <property type="protein sequence ID" value="KAJ5316127.1"/>
    <property type="molecule type" value="Genomic_DNA"/>
</dbReference>
<dbReference type="Proteomes" id="UP001147746">
    <property type="component" value="Unassembled WGS sequence"/>
</dbReference>